<dbReference type="Proteomes" id="UP000063308">
    <property type="component" value="Chromosome"/>
</dbReference>
<organism evidence="2 3">
    <name type="scientific">Bradyrhizobium diazoefficiens</name>
    <dbReference type="NCBI Taxonomy" id="1355477"/>
    <lineage>
        <taxon>Bacteria</taxon>
        <taxon>Pseudomonadati</taxon>
        <taxon>Pseudomonadota</taxon>
        <taxon>Alphaproteobacteria</taxon>
        <taxon>Hyphomicrobiales</taxon>
        <taxon>Nitrobacteraceae</taxon>
        <taxon>Bradyrhizobium</taxon>
    </lineage>
</organism>
<reference evidence="2 3" key="1">
    <citation type="submission" date="2014-11" db="EMBL/GenBank/DDBJ databases">
        <title>Symbiosis island explosion on the genome of extra-slow-growing strains of soybean bradyrhizobia with massive insertion sequences.</title>
        <authorList>
            <person name="Iida T."/>
            <person name="Minamisawa K."/>
        </authorList>
    </citation>
    <scope>NUCLEOTIDE SEQUENCE [LARGE SCALE GENOMIC DNA]</scope>
    <source>
        <strain evidence="2 3">NK6</strain>
    </source>
</reference>
<feature type="domain" description="SnoaL-like" evidence="1">
    <location>
        <begin position="56"/>
        <end position="124"/>
    </location>
</feature>
<sequence>MSNEAANVKILQDAYHRWNESKGGSVDHWFDVVVAPKINFASIPRGVEPLAFATEYHDSVKLRAYFDTLLSEWSMQHYTMNEYVAQGDAVVARGSCAWINKRTGKLAETPKLDFWRFKDGKAIEFYEYFDTACVVAAAT</sequence>
<dbReference type="AlphaFoldDB" id="A0A0E4FUY5"/>
<accession>A0A0E4FUY5</accession>
<dbReference type="InterPro" id="IPR037401">
    <property type="entry name" value="SnoaL-like"/>
</dbReference>
<dbReference type="InterPro" id="IPR032710">
    <property type="entry name" value="NTF2-like_dom_sf"/>
</dbReference>
<protein>
    <recommendedName>
        <fullName evidence="1">SnoaL-like domain-containing protein</fullName>
    </recommendedName>
</protein>
<dbReference type="PANTHER" id="PTHR41252">
    <property type="entry name" value="BLR2505 PROTEIN"/>
    <property type="match status" value="1"/>
</dbReference>
<dbReference type="Gene3D" id="3.10.450.50">
    <property type="match status" value="1"/>
</dbReference>
<evidence type="ECO:0000313" key="3">
    <source>
        <dbReference type="Proteomes" id="UP000063308"/>
    </source>
</evidence>
<dbReference type="Pfam" id="PF12680">
    <property type="entry name" value="SnoaL_2"/>
    <property type="match status" value="1"/>
</dbReference>
<dbReference type="SUPFAM" id="SSF54427">
    <property type="entry name" value="NTF2-like"/>
    <property type="match status" value="1"/>
</dbReference>
<proteinExistence type="predicted"/>
<dbReference type="PANTHER" id="PTHR41252:SF1">
    <property type="entry name" value="BLR2505 PROTEIN"/>
    <property type="match status" value="1"/>
</dbReference>
<dbReference type="EMBL" id="AP014685">
    <property type="protein sequence ID" value="BAR53931.1"/>
    <property type="molecule type" value="Genomic_DNA"/>
</dbReference>
<gene>
    <name evidence="2" type="ORF">NK6_746</name>
</gene>
<dbReference type="RefSeq" id="WP_060908252.1">
    <property type="nucleotide sequence ID" value="NZ_CP126001.1"/>
</dbReference>
<evidence type="ECO:0000313" key="2">
    <source>
        <dbReference type="EMBL" id="BAR53931.1"/>
    </source>
</evidence>
<evidence type="ECO:0000259" key="1">
    <source>
        <dbReference type="Pfam" id="PF12680"/>
    </source>
</evidence>
<name>A0A0E4FUY5_9BRAD</name>